<name>A0ABM1ZEV5_AEDAL</name>
<reference evidence="2" key="2">
    <citation type="submission" date="2025-05" db="UniProtKB">
        <authorList>
            <consortium name="EnsemblMetazoa"/>
        </authorList>
    </citation>
    <scope>IDENTIFICATION</scope>
    <source>
        <strain evidence="2">Foshan</strain>
    </source>
</reference>
<keyword evidence="3" id="KW-1185">Reference proteome</keyword>
<reference evidence="3" key="1">
    <citation type="journal article" date="2015" name="Proc. Natl. Acad. Sci. U.S.A.">
        <title>Genome sequence of the Asian Tiger mosquito, Aedes albopictus, reveals insights into its biology, genetics, and evolution.</title>
        <authorList>
            <person name="Chen X.G."/>
            <person name="Jiang X."/>
            <person name="Gu J."/>
            <person name="Xu M."/>
            <person name="Wu Y."/>
            <person name="Deng Y."/>
            <person name="Zhang C."/>
            <person name="Bonizzoni M."/>
            <person name="Dermauw W."/>
            <person name="Vontas J."/>
            <person name="Armbruster P."/>
            <person name="Huang X."/>
            <person name="Yang Y."/>
            <person name="Zhang H."/>
            <person name="He W."/>
            <person name="Peng H."/>
            <person name="Liu Y."/>
            <person name="Wu K."/>
            <person name="Chen J."/>
            <person name="Lirakis M."/>
            <person name="Topalis P."/>
            <person name="Van Leeuwen T."/>
            <person name="Hall A.B."/>
            <person name="Jiang X."/>
            <person name="Thorpe C."/>
            <person name="Mueller R.L."/>
            <person name="Sun C."/>
            <person name="Waterhouse R.M."/>
            <person name="Yan G."/>
            <person name="Tu Z.J."/>
            <person name="Fang X."/>
            <person name="James A.A."/>
        </authorList>
    </citation>
    <scope>NUCLEOTIDE SEQUENCE [LARGE SCALE GENOMIC DNA]</scope>
    <source>
        <strain evidence="3">Foshan</strain>
    </source>
</reference>
<protein>
    <recommendedName>
        <fullName evidence="1">F-box domain-containing protein</fullName>
    </recommendedName>
</protein>
<dbReference type="GeneID" id="109431251"/>
<dbReference type="InterPro" id="IPR001810">
    <property type="entry name" value="F-box_dom"/>
</dbReference>
<dbReference type="InterPro" id="IPR032675">
    <property type="entry name" value="LRR_dom_sf"/>
</dbReference>
<dbReference type="RefSeq" id="XP_062715693.1">
    <property type="nucleotide sequence ID" value="XM_062859709.1"/>
</dbReference>
<dbReference type="PANTHER" id="PTHR16134">
    <property type="entry name" value="F-BOX/TPR REPEAT PROTEIN POF3"/>
    <property type="match status" value="1"/>
</dbReference>
<dbReference type="SUPFAM" id="SSF81383">
    <property type="entry name" value="F-box domain"/>
    <property type="match status" value="1"/>
</dbReference>
<dbReference type="Gene3D" id="1.20.1280.50">
    <property type="match status" value="1"/>
</dbReference>
<dbReference type="EnsemblMetazoa" id="AALFPA23_017782.R26053">
    <property type="protein sequence ID" value="AALFPA23_017782.P26053"/>
    <property type="gene ID" value="AALFPA23_017782"/>
</dbReference>
<dbReference type="SMART" id="SM00256">
    <property type="entry name" value="FBOX"/>
    <property type="match status" value="1"/>
</dbReference>
<dbReference type="InterPro" id="IPR036047">
    <property type="entry name" value="F-box-like_dom_sf"/>
</dbReference>
<evidence type="ECO:0000313" key="2">
    <source>
        <dbReference type="EnsemblMetazoa" id="AALFPA23_017782.P26053"/>
    </source>
</evidence>
<feature type="domain" description="F-box" evidence="1">
    <location>
        <begin position="1"/>
        <end position="47"/>
    </location>
</feature>
<dbReference type="PANTHER" id="PTHR16134:SF119">
    <property type="entry name" value="AT02038P-RELATED"/>
    <property type="match status" value="1"/>
</dbReference>
<dbReference type="CDD" id="cd09917">
    <property type="entry name" value="F-box_SF"/>
    <property type="match status" value="1"/>
</dbReference>
<dbReference type="Proteomes" id="UP000069940">
    <property type="component" value="Unassembled WGS sequence"/>
</dbReference>
<accession>A0ABM1ZEV5</accession>
<dbReference type="PROSITE" id="PS50181">
    <property type="entry name" value="FBOX"/>
    <property type="match status" value="1"/>
</dbReference>
<dbReference type="Gene3D" id="3.80.10.10">
    <property type="entry name" value="Ribonuclease Inhibitor"/>
    <property type="match status" value="1"/>
</dbReference>
<dbReference type="Pfam" id="PF12937">
    <property type="entry name" value="F-box-like"/>
    <property type="match status" value="1"/>
</dbReference>
<organism evidence="2 3">
    <name type="scientific">Aedes albopictus</name>
    <name type="common">Asian tiger mosquito</name>
    <name type="synonym">Stegomyia albopicta</name>
    <dbReference type="NCBI Taxonomy" id="7160"/>
    <lineage>
        <taxon>Eukaryota</taxon>
        <taxon>Metazoa</taxon>
        <taxon>Ecdysozoa</taxon>
        <taxon>Arthropoda</taxon>
        <taxon>Hexapoda</taxon>
        <taxon>Insecta</taxon>
        <taxon>Pterygota</taxon>
        <taxon>Neoptera</taxon>
        <taxon>Endopterygota</taxon>
        <taxon>Diptera</taxon>
        <taxon>Nematocera</taxon>
        <taxon>Culicoidea</taxon>
        <taxon>Culicidae</taxon>
        <taxon>Culicinae</taxon>
        <taxon>Aedini</taxon>
        <taxon>Aedes</taxon>
        <taxon>Stegomyia</taxon>
    </lineage>
</organism>
<dbReference type="SUPFAM" id="SSF52047">
    <property type="entry name" value="RNI-like"/>
    <property type="match status" value="1"/>
</dbReference>
<proteinExistence type="predicted"/>
<evidence type="ECO:0000313" key="3">
    <source>
        <dbReference type="Proteomes" id="UP000069940"/>
    </source>
</evidence>
<evidence type="ECO:0000259" key="1">
    <source>
        <dbReference type="PROSITE" id="PS50181"/>
    </source>
</evidence>
<sequence length="427" mass="50078">MACFAWLPNEILENIFQHLDFKNRRNLSLVCRRWNEILLSERYLRRHVILHIEGCRLLDGKAYFSRDYEAMSIKLDNQYCNEMAKNLRLVNAICASPEYLRIDNRSNDQRFALVFGNVFFGLENVEKLHLLGTCKTEKGYLCSSLNNLKSLKIESTNVEYFRLIAPQLTELYLYVCSEDHMDLLPQFADQLIKLTVVFESKDIYYFYNLNFSLLSELAVDRRLKGMTKSEQDISITFFRRLKQLQKLHLSVKFIDSYVLQMISTGMSNLTELSLTVSEGTIELSNINKLLMLQKLKIEAEKVNLLDAKFPHLRHLTLGSPDFRTGTYVYAFENLMIFDSLRNLGLHNVKFYPEVLKLTPSYNVEVMFITNYKRLEEAHLQMLVRRFPAVRWLKIAHCPGFTAREVEKLKRMNPKLQVAFDEVTQGRL</sequence>